<evidence type="ECO:0000256" key="2">
    <source>
        <dbReference type="SAM" id="SignalP"/>
    </source>
</evidence>
<dbReference type="InterPro" id="IPR016187">
    <property type="entry name" value="CTDL_fold"/>
</dbReference>
<feature type="domain" description="C-type lectin" evidence="3">
    <location>
        <begin position="36"/>
        <end position="159"/>
    </location>
</feature>
<evidence type="ECO:0000256" key="1">
    <source>
        <dbReference type="ARBA" id="ARBA00023157"/>
    </source>
</evidence>
<dbReference type="AlphaFoldDB" id="A0A8W8NUJ0"/>
<dbReference type="SUPFAM" id="SSF56436">
    <property type="entry name" value="C-type lectin-like"/>
    <property type="match status" value="1"/>
</dbReference>
<feature type="chain" id="PRO_5036497670" description="C-type lectin domain-containing protein" evidence="2">
    <location>
        <begin position="22"/>
        <end position="170"/>
    </location>
</feature>
<name>A0A8W8NUJ0_MAGGI</name>
<keyword evidence="5" id="KW-1185">Reference proteome</keyword>
<dbReference type="CDD" id="cd00037">
    <property type="entry name" value="CLECT"/>
    <property type="match status" value="1"/>
</dbReference>
<evidence type="ECO:0000313" key="5">
    <source>
        <dbReference type="Proteomes" id="UP000005408"/>
    </source>
</evidence>
<dbReference type="OMA" id="WISARRF"/>
<dbReference type="EnsemblMetazoa" id="G8292.2">
    <property type="protein sequence ID" value="G8292.2:cds"/>
    <property type="gene ID" value="G8292"/>
</dbReference>
<reference evidence="4" key="1">
    <citation type="submission" date="2022-08" db="UniProtKB">
        <authorList>
            <consortium name="EnsemblMetazoa"/>
        </authorList>
    </citation>
    <scope>IDENTIFICATION</scope>
    <source>
        <strain evidence="4">05x7-T-G4-1.051#20</strain>
    </source>
</reference>
<dbReference type="InterPro" id="IPR016186">
    <property type="entry name" value="C-type_lectin-like/link_sf"/>
</dbReference>
<dbReference type="Gene3D" id="3.10.100.10">
    <property type="entry name" value="Mannose-Binding Protein A, subunit A"/>
    <property type="match status" value="1"/>
</dbReference>
<keyword evidence="2" id="KW-0732">Signal</keyword>
<dbReference type="InterPro" id="IPR001304">
    <property type="entry name" value="C-type_lectin-like"/>
</dbReference>
<sequence>MNHRQVVLVLLFISWICASTCQPQASSGPCGSWISLSESCFLFSDFTASWGEALAICRAFDANLIAIESSDKNFLLEGYLQNKHPHDSDKSGADYWTGGNDIEKEGSFNWIGSHHPFAFTNWMTGQPDVSEQDCVEIRGISNFKWHDENCNHQHLFICEKPLGGSPEIIG</sequence>
<protein>
    <recommendedName>
        <fullName evidence="3">C-type lectin domain-containing protein</fullName>
    </recommendedName>
</protein>
<dbReference type="OrthoDB" id="6110379at2759"/>
<evidence type="ECO:0000259" key="3">
    <source>
        <dbReference type="PROSITE" id="PS50041"/>
    </source>
</evidence>
<organism evidence="4 5">
    <name type="scientific">Magallana gigas</name>
    <name type="common">Pacific oyster</name>
    <name type="synonym">Crassostrea gigas</name>
    <dbReference type="NCBI Taxonomy" id="29159"/>
    <lineage>
        <taxon>Eukaryota</taxon>
        <taxon>Metazoa</taxon>
        <taxon>Spiralia</taxon>
        <taxon>Lophotrochozoa</taxon>
        <taxon>Mollusca</taxon>
        <taxon>Bivalvia</taxon>
        <taxon>Autobranchia</taxon>
        <taxon>Pteriomorphia</taxon>
        <taxon>Ostreida</taxon>
        <taxon>Ostreoidea</taxon>
        <taxon>Ostreidae</taxon>
        <taxon>Magallana</taxon>
    </lineage>
</organism>
<evidence type="ECO:0000313" key="4">
    <source>
        <dbReference type="EnsemblMetazoa" id="G8292.2:cds"/>
    </source>
</evidence>
<dbReference type="Proteomes" id="UP000005408">
    <property type="component" value="Unassembled WGS sequence"/>
</dbReference>
<dbReference type="Pfam" id="PF00059">
    <property type="entry name" value="Lectin_C"/>
    <property type="match status" value="1"/>
</dbReference>
<keyword evidence="1" id="KW-1015">Disulfide bond</keyword>
<feature type="signal peptide" evidence="2">
    <location>
        <begin position="1"/>
        <end position="21"/>
    </location>
</feature>
<accession>A0A8W8NUJ0</accession>
<dbReference type="SMART" id="SM00034">
    <property type="entry name" value="CLECT"/>
    <property type="match status" value="1"/>
</dbReference>
<proteinExistence type="predicted"/>
<dbReference type="PROSITE" id="PS00615">
    <property type="entry name" value="C_TYPE_LECTIN_1"/>
    <property type="match status" value="1"/>
</dbReference>
<dbReference type="PROSITE" id="PS50041">
    <property type="entry name" value="C_TYPE_LECTIN_2"/>
    <property type="match status" value="1"/>
</dbReference>
<dbReference type="PANTHER" id="PTHR22803">
    <property type="entry name" value="MANNOSE, PHOSPHOLIPASE, LECTIN RECEPTOR RELATED"/>
    <property type="match status" value="1"/>
</dbReference>
<dbReference type="InterPro" id="IPR050111">
    <property type="entry name" value="C-type_lectin/snaclec_domain"/>
</dbReference>
<dbReference type="InterPro" id="IPR018378">
    <property type="entry name" value="C-type_lectin_CS"/>
</dbReference>